<gene>
    <name evidence="8" type="ORF">CCY01nite_30320</name>
</gene>
<name>A0A512RM79_9BACT</name>
<keyword evidence="3 5" id="KW-0697">Rotamase</keyword>
<accession>A0A512RM79</accession>
<keyword evidence="4 5" id="KW-0413">Isomerase</keyword>
<comment type="caution">
    <text evidence="8">The sequence shown here is derived from an EMBL/GenBank/DDBJ whole genome shotgun (WGS) entry which is preliminary data.</text>
</comment>
<dbReference type="EC" id="5.2.1.8" evidence="6"/>
<dbReference type="SUPFAM" id="SSF54534">
    <property type="entry name" value="FKBP-like"/>
    <property type="match status" value="1"/>
</dbReference>
<organism evidence="8 9">
    <name type="scientific">Chitinophaga cymbidii</name>
    <dbReference type="NCBI Taxonomy" id="1096750"/>
    <lineage>
        <taxon>Bacteria</taxon>
        <taxon>Pseudomonadati</taxon>
        <taxon>Bacteroidota</taxon>
        <taxon>Chitinophagia</taxon>
        <taxon>Chitinophagales</taxon>
        <taxon>Chitinophagaceae</taxon>
        <taxon>Chitinophaga</taxon>
    </lineage>
</organism>
<dbReference type="Pfam" id="PF00254">
    <property type="entry name" value="FKBP_C"/>
    <property type="match status" value="1"/>
</dbReference>
<dbReference type="EMBL" id="BKAU01000002">
    <property type="protein sequence ID" value="GEP96772.1"/>
    <property type="molecule type" value="Genomic_DNA"/>
</dbReference>
<comment type="catalytic activity">
    <reaction evidence="1 5 6">
        <text>[protein]-peptidylproline (omega=180) = [protein]-peptidylproline (omega=0)</text>
        <dbReference type="Rhea" id="RHEA:16237"/>
        <dbReference type="Rhea" id="RHEA-COMP:10747"/>
        <dbReference type="Rhea" id="RHEA-COMP:10748"/>
        <dbReference type="ChEBI" id="CHEBI:83833"/>
        <dbReference type="ChEBI" id="CHEBI:83834"/>
        <dbReference type="EC" id="5.2.1.8"/>
    </reaction>
</comment>
<sequence length="150" mass="16431">MFAACKKDKKEEPHDPVKQAAIDEQLIQKYIADSSITGTLKDDTSGLHYKILAHGTTPNDTITLEDRMNITYTGKLLNGNVFDSGENTTLREARLKGLIKGWQIGLRKIAKGDKVLLLIPSGLGYGNSSSGSIPANSVLVFEVTLNNFYF</sequence>
<dbReference type="Gene3D" id="3.10.50.40">
    <property type="match status" value="1"/>
</dbReference>
<feature type="domain" description="PPIase FKBP-type" evidence="7">
    <location>
        <begin position="65"/>
        <end position="149"/>
    </location>
</feature>
<dbReference type="PANTHER" id="PTHR43811:SF19">
    <property type="entry name" value="39 KDA FK506-BINDING NUCLEAR PROTEIN"/>
    <property type="match status" value="1"/>
</dbReference>
<dbReference type="PROSITE" id="PS50059">
    <property type="entry name" value="FKBP_PPIASE"/>
    <property type="match status" value="1"/>
</dbReference>
<evidence type="ECO:0000256" key="6">
    <source>
        <dbReference type="RuleBase" id="RU003915"/>
    </source>
</evidence>
<keyword evidence="9" id="KW-1185">Reference proteome</keyword>
<dbReference type="Proteomes" id="UP000321436">
    <property type="component" value="Unassembled WGS sequence"/>
</dbReference>
<evidence type="ECO:0000256" key="1">
    <source>
        <dbReference type="ARBA" id="ARBA00000971"/>
    </source>
</evidence>
<dbReference type="GO" id="GO:0003755">
    <property type="term" value="F:peptidyl-prolyl cis-trans isomerase activity"/>
    <property type="evidence" value="ECO:0007669"/>
    <property type="project" value="UniProtKB-UniRule"/>
</dbReference>
<evidence type="ECO:0000313" key="8">
    <source>
        <dbReference type="EMBL" id="GEP96772.1"/>
    </source>
</evidence>
<evidence type="ECO:0000256" key="4">
    <source>
        <dbReference type="ARBA" id="ARBA00023235"/>
    </source>
</evidence>
<dbReference type="AlphaFoldDB" id="A0A512RM79"/>
<evidence type="ECO:0000256" key="2">
    <source>
        <dbReference type="ARBA" id="ARBA00006577"/>
    </source>
</evidence>
<evidence type="ECO:0000256" key="3">
    <source>
        <dbReference type="ARBA" id="ARBA00023110"/>
    </source>
</evidence>
<reference evidence="8 9" key="1">
    <citation type="submission" date="2019-07" db="EMBL/GenBank/DDBJ databases">
        <title>Whole genome shotgun sequence of Chitinophaga cymbidii NBRC 109752.</title>
        <authorList>
            <person name="Hosoyama A."/>
            <person name="Uohara A."/>
            <person name="Ohji S."/>
            <person name="Ichikawa N."/>
        </authorList>
    </citation>
    <scope>NUCLEOTIDE SEQUENCE [LARGE SCALE GENOMIC DNA]</scope>
    <source>
        <strain evidence="8 9">NBRC 109752</strain>
    </source>
</reference>
<dbReference type="PANTHER" id="PTHR43811">
    <property type="entry name" value="FKBP-TYPE PEPTIDYL-PROLYL CIS-TRANS ISOMERASE FKPA"/>
    <property type="match status" value="1"/>
</dbReference>
<evidence type="ECO:0000313" key="9">
    <source>
        <dbReference type="Proteomes" id="UP000321436"/>
    </source>
</evidence>
<evidence type="ECO:0000259" key="7">
    <source>
        <dbReference type="PROSITE" id="PS50059"/>
    </source>
</evidence>
<comment type="similarity">
    <text evidence="2 6">Belongs to the FKBP-type PPIase family.</text>
</comment>
<proteinExistence type="inferred from homology"/>
<dbReference type="InterPro" id="IPR046357">
    <property type="entry name" value="PPIase_dom_sf"/>
</dbReference>
<dbReference type="InterPro" id="IPR001179">
    <property type="entry name" value="PPIase_FKBP_dom"/>
</dbReference>
<protein>
    <recommendedName>
        <fullName evidence="6">Peptidyl-prolyl cis-trans isomerase</fullName>
        <ecNumber evidence="6">5.2.1.8</ecNumber>
    </recommendedName>
</protein>
<evidence type="ECO:0000256" key="5">
    <source>
        <dbReference type="PROSITE-ProRule" id="PRU00277"/>
    </source>
</evidence>